<evidence type="ECO:0000259" key="7">
    <source>
        <dbReference type="Pfam" id="PF08543"/>
    </source>
</evidence>
<reference evidence="9" key="1">
    <citation type="journal article" date="2019" name="Int. J. Syst. Evol. Microbiol.">
        <title>The Global Catalogue of Microorganisms (GCM) 10K type strain sequencing project: providing services to taxonomists for standard genome sequencing and annotation.</title>
        <authorList>
            <consortium name="The Broad Institute Genomics Platform"/>
            <consortium name="The Broad Institute Genome Sequencing Center for Infectious Disease"/>
            <person name="Wu L."/>
            <person name="Ma J."/>
        </authorList>
    </citation>
    <scope>NUCLEOTIDE SEQUENCE [LARGE SCALE GENOMIC DNA]</scope>
    <source>
        <strain evidence="9">CCUG 56401</strain>
    </source>
</reference>
<evidence type="ECO:0000256" key="2">
    <source>
        <dbReference type="ARBA" id="ARBA00000565"/>
    </source>
</evidence>
<comment type="pathway">
    <text evidence="4">Cofactor biosynthesis; thiamine diphosphate biosynthesis; 4-amino-2-methyl-5-diphosphomethylpyrimidine from 5-amino-1-(5-phospho-D-ribosyl)imidazole: step 3/3.</text>
</comment>
<evidence type="ECO:0000256" key="1">
    <source>
        <dbReference type="ARBA" id="ARBA00000151"/>
    </source>
</evidence>
<keyword evidence="9" id="KW-1185">Reference proteome</keyword>
<dbReference type="SUPFAM" id="SSF53613">
    <property type="entry name" value="Ribokinase-like"/>
    <property type="match status" value="1"/>
</dbReference>
<feature type="domain" description="Pyridoxamine kinase/Phosphomethylpyrimidine kinase" evidence="7">
    <location>
        <begin position="22"/>
        <end position="261"/>
    </location>
</feature>
<evidence type="ECO:0000313" key="9">
    <source>
        <dbReference type="Proteomes" id="UP001597018"/>
    </source>
</evidence>
<evidence type="ECO:0000256" key="6">
    <source>
        <dbReference type="SAM" id="MobiDB-lite"/>
    </source>
</evidence>
<dbReference type="Gene3D" id="3.40.1190.20">
    <property type="match status" value="1"/>
</dbReference>
<comment type="catalytic activity">
    <reaction evidence="2">
        <text>4-amino-2-methyl-5-(phosphooxymethyl)pyrimidine + ATP = 4-amino-2-methyl-5-(diphosphooxymethyl)pyrimidine + ADP</text>
        <dbReference type="Rhea" id="RHEA:19893"/>
        <dbReference type="ChEBI" id="CHEBI:30616"/>
        <dbReference type="ChEBI" id="CHEBI:57841"/>
        <dbReference type="ChEBI" id="CHEBI:58354"/>
        <dbReference type="ChEBI" id="CHEBI:456216"/>
        <dbReference type="EC" id="2.7.4.7"/>
    </reaction>
</comment>
<evidence type="ECO:0000256" key="5">
    <source>
        <dbReference type="ARBA" id="ARBA00022977"/>
    </source>
</evidence>
<dbReference type="NCBIfam" id="TIGR00097">
    <property type="entry name" value="HMP-P_kinase"/>
    <property type="match status" value="1"/>
</dbReference>
<feature type="region of interest" description="Disordered" evidence="6">
    <location>
        <begin position="274"/>
        <end position="296"/>
    </location>
</feature>
<accession>A0ABW3FZ26</accession>
<dbReference type="GO" id="GO:0008902">
    <property type="term" value="F:hydroxymethylpyrimidine kinase activity"/>
    <property type="evidence" value="ECO:0007669"/>
    <property type="project" value="UniProtKB-EC"/>
</dbReference>
<dbReference type="InterPro" id="IPR004399">
    <property type="entry name" value="HMP/HMP-P_kinase_dom"/>
</dbReference>
<dbReference type="EC" id="2.7.1.49" evidence="8"/>
<dbReference type="GO" id="GO:0008972">
    <property type="term" value="F:phosphomethylpyrimidine kinase activity"/>
    <property type="evidence" value="ECO:0007669"/>
    <property type="project" value="UniProtKB-EC"/>
</dbReference>
<keyword evidence="5" id="KW-0784">Thiamine biosynthesis</keyword>
<keyword evidence="8" id="KW-0808">Transferase</keyword>
<dbReference type="Proteomes" id="UP001597018">
    <property type="component" value="Unassembled WGS sequence"/>
</dbReference>
<dbReference type="InterPro" id="IPR013749">
    <property type="entry name" value="PM/HMP-P_kinase-1"/>
</dbReference>
<gene>
    <name evidence="8" type="primary">thiD</name>
    <name evidence="8" type="ORF">ACFQ16_28340</name>
</gene>
<comment type="caution">
    <text evidence="8">The sequence shown here is derived from an EMBL/GenBank/DDBJ whole genome shotgun (WGS) entry which is preliminary data.</text>
</comment>
<sequence>MDGFAGGPTAEPKVCLTIGSSDSSGGAGIQGDIKALASIGCHAATALVGITAQNTRGVVSRHTVPVPAVRAQIDAVLDDLAVDAVKVGTLWSAELVADLAARLADLAVPLVADPVMVTAAGSRLYSDDAVEAFVAELLPLAAVITPNLPEARLLARRPDEDDPVRLCAELARLGASAVVITGGGREVVCDWLFDGHRDYRFRSTPSSAAATHGAGCAHSALITGLLARGDSVVEAVSRAGELAAEGVGRGLVGIGSGESPVDLLDLRRRADALSRPRRPIHRSRPTDRRGHIAEGT</sequence>
<dbReference type="EMBL" id="JBHTIW010000039">
    <property type="protein sequence ID" value="MFD0923672.1"/>
    <property type="molecule type" value="Genomic_DNA"/>
</dbReference>
<dbReference type="CDD" id="cd01169">
    <property type="entry name" value="HMPP_kinase"/>
    <property type="match status" value="1"/>
</dbReference>
<evidence type="ECO:0000256" key="3">
    <source>
        <dbReference type="ARBA" id="ARBA00003848"/>
    </source>
</evidence>
<dbReference type="EC" id="2.7.4.7" evidence="8"/>
<dbReference type="PANTHER" id="PTHR20858">
    <property type="entry name" value="PHOSPHOMETHYLPYRIMIDINE KINASE"/>
    <property type="match status" value="1"/>
</dbReference>
<comment type="catalytic activity">
    <reaction evidence="1">
        <text>4-amino-5-hydroxymethyl-2-methylpyrimidine + ATP = 4-amino-2-methyl-5-(phosphooxymethyl)pyrimidine + ADP + H(+)</text>
        <dbReference type="Rhea" id="RHEA:23096"/>
        <dbReference type="ChEBI" id="CHEBI:15378"/>
        <dbReference type="ChEBI" id="CHEBI:16892"/>
        <dbReference type="ChEBI" id="CHEBI:30616"/>
        <dbReference type="ChEBI" id="CHEBI:58354"/>
        <dbReference type="ChEBI" id="CHEBI:456216"/>
        <dbReference type="EC" id="2.7.1.49"/>
    </reaction>
</comment>
<evidence type="ECO:0000256" key="4">
    <source>
        <dbReference type="ARBA" id="ARBA00004769"/>
    </source>
</evidence>
<name>A0ABW3FZ26_9PSEU</name>
<keyword evidence="8" id="KW-0418">Kinase</keyword>
<evidence type="ECO:0000313" key="8">
    <source>
        <dbReference type="EMBL" id="MFD0923672.1"/>
    </source>
</evidence>
<dbReference type="Pfam" id="PF08543">
    <property type="entry name" value="Phos_pyr_kin"/>
    <property type="match status" value="1"/>
</dbReference>
<dbReference type="InterPro" id="IPR029056">
    <property type="entry name" value="Ribokinase-like"/>
</dbReference>
<protein>
    <submittedName>
        <fullName evidence="8">Bifunctional hydroxymethylpyrimidine kinase/phosphomethylpyrimidine kinase</fullName>
        <ecNumber evidence="8">2.7.1.49</ecNumber>
        <ecNumber evidence="8">2.7.4.7</ecNumber>
    </submittedName>
</protein>
<dbReference type="PANTHER" id="PTHR20858:SF17">
    <property type="entry name" value="HYDROXYMETHYLPYRIMIDINE_PHOSPHOMETHYLPYRIMIDINE KINASE THI20-RELATED"/>
    <property type="match status" value="1"/>
</dbReference>
<dbReference type="RefSeq" id="WP_263253178.1">
    <property type="nucleotide sequence ID" value="NZ_BAABLT010000039.1"/>
</dbReference>
<feature type="compositionally biased region" description="Basic and acidic residues" evidence="6">
    <location>
        <begin position="284"/>
        <end position="296"/>
    </location>
</feature>
<proteinExistence type="predicted"/>
<organism evidence="8 9">
    <name type="scientific">Saccharopolyspora rosea</name>
    <dbReference type="NCBI Taxonomy" id="524884"/>
    <lineage>
        <taxon>Bacteria</taxon>
        <taxon>Bacillati</taxon>
        <taxon>Actinomycetota</taxon>
        <taxon>Actinomycetes</taxon>
        <taxon>Pseudonocardiales</taxon>
        <taxon>Pseudonocardiaceae</taxon>
        <taxon>Saccharopolyspora</taxon>
    </lineage>
</organism>
<comment type="function">
    <text evidence="3">Catalyzes the phosphorylation of hydroxymethylpyrimidine phosphate (HMP-P) to HMP-PP, and of HMP to HMP-P.</text>
</comment>